<sequence>MFAIFAHLRRGEAKVIAFTAILFLAAVFIAVFRFTGL</sequence>
<comment type="caution">
    <text evidence="2">The sequence shown here is derived from an EMBL/GenBank/DDBJ whole genome shotgun (WGS) entry which is preliminary data.</text>
</comment>
<reference evidence="2 3" key="1">
    <citation type="submission" date="2019-01" db="EMBL/GenBank/DDBJ databases">
        <title>Agromyces.</title>
        <authorList>
            <person name="Li J."/>
        </authorList>
    </citation>
    <scope>NUCLEOTIDE SEQUENCE [LARGE SCALE GENOMIC DNA]</scope>
    <source>
        <strain evidence="2 3">DSM 15934</strain>
    </source>
</reference>
<evidence type="ECO:0000313" key="2">
    <source>
        <dbReference type="EMBL" id="RXZ70264.1"/>
    </source>
</evidence>
<gene>
    <name evidence="2" type="ORF">ESP51_10230</name>
</gene>
<evidence type="ECO:0000256" key="1">
    <source>
        <dbReference type="SAM" id="Phobius"/>
    </source>
</evidence>
<keyword evidence="1" id="KW-1133">Transmembrane helix</keyword>
<keyword evidence="1" id="KW-0472">Membrane</keyword>
<proteinExistence type="predicted"/>
<name>A0A4Q2KXA0_9MICO</name>
<accession>A0A4Q2KXA0</accession>
<dbReference type="EMBL" id="SDPN01000016">
    <property type="protein sequence ID" value="RXZ70264.1"/>
    <property type="molecule type" value="Genomic_DNA"/>
</dbReference>
<dbReference type="Proteomes" id="UP000293865">
    <property type="component" value="Unassembled WGS sequence"/>
</dbReference>
<dbReference type="AlphaFoldDB" id="A0A4Q2KXA0"/>
<dbReference type="OrthoDB" id="3790625at2"/>
<organism evidence="2 3">
    <name type="scientific">Agromyces albus</name>
    <dbReference type="NCBI Taxonomy" id="205332"/>
    <lineage>
        <taxon>Bacteria</taxon>
        <taxon>Bacillati</taxon>
        <taxon>Actinomycetota</taxon>
        <taxon>Actinomycetes</taxon>
        <taxon>Micrococcales</taxon>
        <taxon>Microbacteriaceae</taxon>
        <taxon>Agromyces</taxon>
    </lineage>
</organism>
<evidence type="ECO:0000313" key="3">
    <source>
        <dbReference type="Proteomes" id="UP000293865"/>
    </source>
</evidence>
<keyword evidence="3" id="KW-1185">Reference proteome</keyword>
<protein>
    <submittedName>
        <fullName evidence="2">Uncharacterized protein</fullName>
    </submittedName>
</protein>
<feature type="transmembrane region" description="Helical" evidence="1">
    <location>
        <begin position="15"/>
        <end position="34"/>
    </location>
</feature>
<keyword evidence="1" id="KW-0812">Transmembrane</keyword>